<dbReference type="SUPFAM" id="SSF111331">
    <property type="entry name" value="NAD kinase/diacylglycerol kinase-like"/>
    <property type="match status" value="1"/>
</dbReference>
<dbReference type="STRING" id="269796.Rru_A3289"/>
<dbReference type="GO" id="GO:0016301">
    <property type="term" value="F:kinase activity"/>
    <property type="evidence" value="ECO:0007669"/>
    <property type="project" value="UniProtKB-KW"/>
</dbReference>
<protein>
    <submittedName>
        <fullName evidence="3">Diacylglycerol kinase, catalytic region</fullName>
    </submittedName>
</protein>
<dbReference type="PROSITE" id="PS50146">
    <property type="entry name" value="DAGK"/>
    <property type="match status" value="1"/>
</dbReference>
<gene>
    <name evidence="3" type="ordered locus">Rru_A3289</name>
</gene>
<dbReference type="InterPro" id="IPR001206">
    <property type="entry name" value="Diacylglycerol_kinase_cat_dom"/>
</dbReference>
<evidence type="ECO:0000313" key="4">
    <source>
        <dbReference type="Proteomes" id="UP000001929"/>
    </source>
</evidence>
<dbReference type="PATRIC" id="fig|269796.9.peg.3407"/>
<evidence type="ECO:0000313" key="3">
    <source>
        <dbReference type="EMBL" id="ABC24084.1"/>
    </source>
</evidence>
<dbReference type="AlphaFoldDB" id="Q2RP61"/>
<accession>Q2RP61</accession>
<dbReference type="EnsemblBacteria" id="ABC24084">
    <property type="protein sequence ID" value="ABC24084"/>
    <property type="gene ID" value="Rru_A3289"/>
</dbReference>
<dbReference type="InterPro" id="IPR016064">
    <property type="entry name" value="NAD/diacylglycerol_kinase_sf"/>
</dbReference>
<dbReference type="KEGG" id="rru:Rru_A3289"/>
<dbReference type="Gene3D" id="2.60.200.40">
    <property type="match status" value="1"/>
</dbReference>
<feature type="region of interest" description="Disordered" evidence="1">
    <location>
        <begin position="1"/>
        <end position="20"/>
    </location>
</feature>
<organism evidence="3 4">
    <name type="scientific">Rhodospirillum rubrum (strain ATCC 11170 / ATH 1.1.1 / DSM 467 / LMG 4362 / NCIMB 8255 / S1)</name>
    <dbReference type="NCBI Taxonomy" id="269796"/>
    <lineage>
        <taxon>Bacteria</taxon>
        <taxon>Pseudomonadati</taxon>
        <taxon>Pseudomonadota</taxon>
        <taxon>Alphaproteobacteria</taxon>
        <taxon>Rhodospirillales</taxon>
        <taxon>Rhodospirillaceae</taxon>
        <taxon>Rhodospirillum</taxon>
    </lineage>
</organism>
<name>Q2RP61_RHORT</name>
<dbReference type="eggNOG" id="COG1597">
    <property type="taxonomic scope" value="Bacteria"/>
</dbReference>
<dbReference type="RefSeq" id="WP_011391037.1">
    <property type="nucleotide sequence ID" value="NC_007643.1"/>
</dbReference>
<reference evidence="3 4" key="1">
    <citation type="journal article" date="2011" name="Stand. Genomic Sci.">
        <title>Complete genome sequence of Rhodospirillum rubrum type strain (S1).</title>
        <authorList>
            <person name="Munk A.C."/>
            <person name="Copeland A."/>
            <person name="Lucas S."/>
            <person name="Lapidus A."/>
            <person name="Del Rio T.G."/>
            <person name="Barry K."/>
            <person name="Detter J.C."/>
            <person name="Hammon N."/>
            <person name="Israni S."/>
            <person name="Pitluck S."/>
            <person name="Brettin T."/>
            <person name="Bruce D."/>
            <person name="Han C."/>
            <person name="Tapia R."/>
            <person name="Gilna P."/>
            <person name="Schmutz J."/>
            <person name="Larimer F."/>
            <person name="Land M."/>
            <person name="Kyrpides N.C."/>
            <person name="Mavromatis K."/>
            <person name="Richardson P."/>
            <person name="Rohde M."/>
            <person name="Goker M."/>
            <person name="Klenk H.P."/>
            <person name="Zhang Y."/>
            <person name="Roberts G.P."/>
            <person name="Reslewic S."/>
            <person name="Schwartz D.C."/>
        </authorList>
    </citation>
    <scope>NUCLEOTIDE SEQUENCE [LARGE SCALE GENOMIC DNA]</scope>
    <source>
        <strain evidence="4">ATCC 11170 / ATH 1.1.1 / DSM 467 / LMG 4362 / NCIMB 8255 / S1</strain>
    </source>
</reference>
<keyword evidence="4" id="KW-1185">Reference proteome</keyword>
<evidence type="ECO:0000259" key="2">
    <source>
        <dbReference type="PROSITE" id="PS50146"/>
    </source>
</evidence>
<dbReference type="HOGENOM" id="CLU_045532_5_1_5"/>
<keyword evidence="3" id="KW-0418">Kinase</keyword>
<dbReference type="Proteomes" id="UP000001929">
    <property type="component" value="Chromosome"/>
</dbReference>
<dbReference type="Pfam" id="PF00781">
    <property type="entry name" value="DAGK_cat"/>
    <property type="match status" value="1"/>
</dbReference>
<sequence length="355" mass="38030">MVLETQPLATADDAGVQDFPPASEPRPAILVLLNRSAGSLIDNDPDEFAHALGQRLEALVAGRGGRVDLRLLEGGALVDTLDSMLSAQAGRPAAVLVGGGDGTVLAIATRLIGSRIPLGILPLGTLNLLARDLLIPLDMDAALPALLDGVQGEIDVARINGAPFLNLTMLGIKSSITRIRERNRGSLSPWHWLRMVWHALKLFRRAPREPMILETPQGTRKVRAHGLAVANNGYADRPGLLVSRDHLNGGALAVYIGRHQGLLSLGRQLLRLVGGRWQHDPELDHFTTSHLVIHTKRPQIHTTVDGEPQLLPTPLTFTLERAALTVLAHGEAARRLADPRPGPLARPPAVVAAAT</sequence>
<dbReference type="Gene3D" id="3.40.50.10330">
    <property type="entry name" value="Probable inorganic polyphosphate/atp-NAD kinase, domain 1"/>
    <property type="match status" value="1"/>
</dbReference>
<dbReference type="InterPro" id="IPR017438">
    <property type="entry name" value="ATP-NAD_kinase_N"/>
</dbReference>
<proteinExistence type="predicted"/>
<dbReference type="EMBL" id="CP000230">
    <property type="protein sequence ID" value="ABC24084.1"/>
    <property type="molecule type" value="Genomic_DNA"/>
</dbReference>
<feature type="domain" description="DAGKc" evidence="2">
    <location>
        <begin position="24"/>
        <end position="163"/>
    </location>
</feature>
<evidence type="ECO:0000256" key="1">
    <source>
        <dbReference type="SAM" id="MobiDB-lite"/>
    </source>
</evidence>
<keyword evidence="3" id="KW-0808">Transferase</keyword>